<feature type="transmembrane region" description="Helical" evidence="1">
    <location>
        <begin position="55"/>
        <end position="81"/>
    </location>
</feature>
<feature type="transmembrane region" description="Helical" evidence="1">
    <location>
        <begin position="12"/>
        <end position="31"/>
    </location>
</feature>
<dbReference type="RefSeq" id="WP_008377098.1">
    <property type="nucleotide sequence ID" value="NZ_BAOP01000005.1"/>
</dbReference>
<feature type="transmembrane region" description="Helical" evidence="1">
    <location>
        <begin position="396"/>
        <end position="414"/>
    </location>
</feature>
<reference evidence="2 3" key="1">
    <citation type="submission" date="2013-02" db="EMBL/GenBank/DDBJ databases">
        <title>Whole genome shotgun sequence of Gordonia malaquae NBRC 108250.</title>
        <authorList>
            <person name="Yoshida I."/>
            <person name="Hosoyama A."/>
            <person name="Tsuchikane K."/>
            <person name="Ando Y."/>
            <person name="Baba S."/>
            <person name="Ohji S."/>
            <person name="Hamada M."/>
            <person name="Tamura T."/>
            <person name="Yamazoe A."/>
            <person name="Yamazaki S."/>
            <person name="Fujita N."/>
        </authorList>
    </citation>
    <scope>NUCLEOTIDE SEQUENCE [LARGE SCALE GENOMIC DNA]</scope>
    <source>
        <strain evidence="2 3">NBRC 108250</strain>
    </source>
</reference>
<accession>M3VE15</accession>
<comment type="caution">
    <text evidence="2">The sequence shown here is derived from an EMBL/GenBank/DDBJ whole genome shotgun (WGS) entry which is preliminary data.</text>
</comment>
<keyword evidence="1" id="KW-0472">Membrane</keyword>
<sequence length="431" mass="45071">MIVESGDRTERILMRLIVATAVACIAFGFIVDTPADVIRGIGDIVIAPDVLVTDFVLLGGLGGAFAQAGLVTLLACLTYRLTGAKVDGGAVGCLYMVLGFGLFGKTIVNVWPILIGVALYALWRREALRDSVTTAWFATALSPVFSEIAFNTGLVKWVSVPVGLATGLLIGFIVSPVARGLFRAHNGFTLYNMGFVAGILGAVIIAVFRSFGLEDQPPMTWTSGNDGPLLILCAILIAMVVIAAFALDRRPWRGYRGLLRRTGQAPADFIGSDGPGPTLLNMAITGTLTTVLMVAIDADFNGPVVGGIVSVIGFSACGKHAVNIVPVMLGVILGALTKPLGLDDDGVVWAVMFGTCLAPISARFGPHWGVLAGFLHVSVAQIAGSLTIGLNLYGNGFAAGMVAAVLSPIALMFVERRESDRLQEPEAVPST</sequence>
<dbReference type="InterPro" id="IPR011470">
    <property type="entry name" value="DUF1576"/>
</dbReference>
<feature type="transmembrane region" description="Helical" evidence="1">
    <location>
        <begin position="321"/>
        <end position="340"/>
    </location>
</feature>
<dbReference type="OrthoDB" id="9776502at2"/>
<dbReference type="Pfam" id="PF07613">
    <property type="entry name" value="DUF1576"/>
    <property type="match status" value="2"/>
</dbReference>
<keyword evidence="1" id="KW-1133">Transmembrane helix</keyword>
<evidence type="ECO:0008006" key="4">
    <source>
        <dbReference type="Google" id="ProtNLM"/>
    </source>
</evidence>
<dbReference type="EMBL" id="BAOP01000005">
    <property type="protein sequence ID" value="GAC78914.1"/>
    <property type="molecule type" value="Genomic_DNA"/>
</dbReference>
<protein>
    <recommendedName>
        <fullName evidence="4">DUF1576 domain-containing protein</fullName>
    </recommendedName>
</protein>
<dbReference type="Proteomes" id="UP000035009">
    <property type="component" value="Unassembled WGS sequence"/>
</dbReference>
<evidence type="ECO:0000313" key="3">
    <source>
        <dbReference type="Proteomes" id="UP000035009"/>
    </source>
</evidence>
<proteinExistence type="predicted"/>
<keyword evidence="3" id="KW-1185">Reference proteome</keyword>
<feature type="transmembrane region" description="Helical" evidence="1">
    <location>
        <begin position="190"/>
        <end position="208"/>
    </location>
</feature>
<organism evidence="2 3">
    <name type="scientific">Gordonia malaquae NBRC 108250</name>
    <dbReference type="NCBI Taxonomy" id="1223542"/>
    <lineage>
        <taxon>Bacteria</taxon>
        <taxon>Bacillati</taxon>
        <taxon>Actinomycetota</taxon>
        <taxon>Actinomycetes</taxon>
        <taxon>Mycobacteriales</taxon>
        <taxon>Gordoniaceae</taxon>
        <taxon>Gordonia</taxon>
    </lineage>
</organism>
<dbReference type="STRING" id="410332.SAMN04488550_0424"/>
<feature type="transmembrane region" description="Helical" evidence="1">
    <location>
        <begin position="346"/>
        <end position="362"/>
    </location>
</feature>
<gene>
    <name evidence="2" type="ORF">GM1_005_00970</name>
</gene>
<feature type="transmembrane region" description="Helical" evidence="1">
    <location>
        <begin position="228"/>
        <end position="247"/>
    </location>
</feature>
<dbReference type="AlphaFoldDB" id="M3VE15"/>
<keyword evidence="1" id="KW-0812">Transmembrane</keyword>
<evidence type="ECO:0000313" key="2">
    <source>
        <dbReference type="EMBL" id="GAC78914.1"/>
    </source>
</evidence>
<feature type="transmembrane region" description="Helical" evidence="1">
    <location>
        <begin position="157"/>
        <end position="178"/>
    </location>
</feature>
<name>M3VE15_GORML</name>
<evidence type="ECO:0000256" key="1">
    <source>
        <dbReference type="SAM" id="Phobius"/>
    </source>
</evidence>
<feature type="transmembrane region" description="Helical" evidence="1">
    <location>
        <begin position="93"/>
        <end position="123"/>
    </location>
</feature>
<dbReference type="eggNOG" id="ENOG502Z7MK">
    <property type="taxonomic scope" value="Bacteria"/>
</dbReference>